<dbReference type="Proteomes" id="UP001186944">
    <property type="component" value="Unassembled WGS sequence"/>
</dbReference>
<accession>A0AA88YQ42</accession>
<evidence type="ECO:0000313" key="2">
    <source>
        <dbReference type="Proteomes" id="UP001186944"/>
    </source>
</evidence>
<dbReference type="EMBL" id="VSWD01000004">
    <property type="protein sequence ID" value="KAK3105289.1"/>
    <property type="molecule type" value="Genomic_DNA"/>
</dbReference>
<organism evidence="1 2">
    <name type="scientific">Pinctada imbricata</name>
    <name type="common">Atlantic pearl-oyster</name>
    <name type="synonym">Pinctada martensii</name>
    <dbReference type="NCBI Taxonomy" id="66713"/>
    <lineage>
        <taxon>Eukaryota</taxon>
        <taxon>Metazoa</taxon>
        <taxon>Spiralia</taxon>
        <taxon>Lophotrochozoa</taxon>
        <taxon>Mollusca</taxon>
        <taxon>Bivalvia</taxon>
        <taxon>Autobranchia</taxon>
        <taxon>Pteriomorphia</taxon>
        <taxon>Pterioida</taxon>
        <taxon>Pterioidea</taxon>
        <taxon>Pteriidae</taxon>
        <taxon>Pinctada</taxon>
    </lineage>
</organism>
<comment type="caution">
    <text evidence="1">The sequence shown here is derived from an EMBL/GenBank/DDBJ whole genome shotgun (WGS) entry which is preliminary data.</text>
</comment>
<evidence type="ECO:0000313" key="1">
    <source>
        <dbReference type="EMBL" id="KAK3105289.1"/>
    </source>
</evidence>
<reference evidence="1" key="1">
    <citation type="submission" date="2019-08" db="EMBL/GenBank/DDBJ databases">
        <title>The improved chromosome-level genome for the pearl oyster Pinctada fucata martensii using PacBio sequencing and Hi-C.</title>
        <authorList>
            <person name="Zheng Z."/>
        </authorList>
    </citation>
    <scope>NUCLEOTIDE SEQUENCE</scope>
    <source>
        <strain evidence="1">ZZ-2019</strain>
        <tissue evidence="1">Adductor muscle</tissue>
    </source>
</reference>
<gene>
    <name evidence="1" type="ORF">FSP39_021687</name>
</gene>
<name>A0AA88YQ42_PINIB</name>
<protein>
    <submittedName>
        <fullName evidence="1">Uncharacterized protein</fullName>
    </submittedName>
</protein>
<sequence length="370" mass="42589">MVNQRFLYPNDDDKHDLRKFFANTRHEIKQHLKDRVEELRHIKWYIVAHVLLRRESNIGEIETSEPYFHSGSSIMLSREYQLLEHNLNEGFQSIFKEFDEYIRKGSGVDLMGPIYHDLFGLDRYILNQVPLSLKFYRSKPEFYLMTNEKSASYAIEIEEMIIKLCKIQCNPAVIYAHAQTLETTNAKYPFIKTEVKMMAIPRGQVNFTWDNCVNGIRPLRCAIGFVNSLAASGSTNLNSWNFQHYDLSQITLSLDGLPVGGNPLRLSFDEISGITTVPALVNMLETTGKWMTDSGNAIDRGDISKGTALYVFEVEPQFQTDYYLSLLKYGNLRIDCQFNQPLPEAVTCVLYAETPGYFEINKARDVVLQQ</sequence>
<proteinExistence type="predicted"/>
<keyword evidence="2" id="KW-1185">Reference proteome</keyword>
<dbReference type="AlphaFoldDB" id="A0AA88YQ42"/>